<gene>
    <name evidence="1" type="ORF">GGR23_004596</name>
</gene>
<evidence type="ECO:0000313" key="1">
    <source>
        <dbReference type="EMBL" id="MBB4067364.1"/>
    </source>
</evidence>
<sequence length="184" mass="20546">MAALDHHLQTARTIEKHALDCGRKPSGGAHDLSILLTDLLVYAHKQGIDFGEALERGQVLAWVSIPRPIRPPAGDHMARQKWPKTDGGRTLDQYAQDRLRSGQRVPFDAHEPEGEDDIVLPEPGDWAMRAARGIIADFDHRGAAMNDAFHPERVPEEVRIEIIDVMAAIMREALRQEREGSSEP</sequence>
<organism evidence="1 2">
    <name type="scientific">Gellertiella hungarica</name>
    <dbReference type="NCBI Taxonomy" id="1572859"/>
    <lineage>
        <taxon>Bacteria</taxon>
        <taxon>Pseudomonadati</taxon>
        <taxon>Pseudomonadota</taxon>
        <taxon>Alphaproteobacteria</taxon>
        <taxon>Hyphomicrobiales</taxon>
        <taxon>Rhizobiaceae</taxon>
        <taxon>Gellertiella</taxon>
    </lineage>
</organism>
<protein>
    <submittedName>
        <fullName evidence="1">Uncharacterized protein</fullName>
    </submittedName>
</protein>
<reference evidence="1 2" key="1">
    <citation type="submission" date="2020-08" db="EMBL/GenBank/DDBJ databases">
        <title>Genomic Encyclopedia of Type Strains, Phase IV (KMG-IV): sequencing the most valuable type-strain genomes for metagenomic binning, comparative biology and taxonomic classification.</title>
        <authorList>
            <person name="Goeker M."/>
        </authorList>
    </citation>
    <scope>NUCLEOTIDE SEQUENCE [LARGE SCALE GENOMIC DNA]</scope>
    <source>
        <strain evidence="1 2">DSM 29853</strain>
    </source>
</reference>
<proteinExistence type="predicted"/>
<evidence type="ECO:0000313" key="2">
    <source>
        <dbReference type="Proteomes" id="UP000528286"/>
    </source>
</evidence>
<accession>A0A7W6J9P1</accession>
<name>A0A7W6J9P1_9HYPH</name>
<dbReference type="RefSeq" id="WP_183368553.1">
    <property type="nucleotide sequence ID" value="NZ_JACIEZ010000021.1"/>
</dbReference>
<dbReference type="Proteomes" id="UP000528286">
    <property type="component" value="Unassembled WGS sequence"/>
</dbReference>
<dbReference type="EMBL" id="JACIEZ010000021">
    <property type="protein sequence ID" value="MBB4067364.1"/>
    <property type="molecule type" value="Genomic_DNA"/>
</dbReference>
<keyword evidence="2" id="KW-1185">Reference proteome</keyword>
<dbReference type="AlphaFoldDB" id="A0A7W6J9P1"/>
<comment type="caution">
    <text evidence="1">The sequence shown here is derived from an EMBL/GenBank/DDBJ whole genome shotgun (WGS) entry which is preliminary data.</text>
</comment>